<evidence type="ECO:0000313" key="2">
    <source>
        <dbReference type="Proteomes" id="UP000001312"/>
    </source>
</evidence>
<sequence length="76" mass="8512">MSDLTIYGYLHESQANVVSWPNGAYTEPFFPCNDAVKKLRMIYKFIISLQNSSIIGMCSDGSAGEVRYADLASLRR</sequence>
<dbReference type="KEGG" id="ssl:SS1G_09976"/>
<dbReference type="EMBL" id="CH476634">
    <property type="protein sequence ID" value="EDN94107.1"/>
    <property type="molecule type" value="Genomic_DNA"/>
</dbReference>
<accession>A7EXB5</accession>
<dbReference type="GeneID" id="5485350"/>
<name>A7EXB5_SCLS1</name>
<organism evidence="1 2">
    <name type="scientific">Sclerotinia sclerotiorum (strain ATCC 18683 / 1980 / Ss-1)</name>
    <name type="common">White mold</name>
    <name type="synonym">Whetzelinia sclerotiorum</name>
    <dbReference type="NCBI Taxonomy" id="665079"/>
    <lineage>
        <taxon>Eukaryota</taxon>
        <taxon>Fungi</taxon>
        <taxon>Dikarya</taxon>
        <taxon>Ascomycota</taxon>
        <taxon>Pezizomycotina</taxon>
        <taxon>Leotiomycetes</taxon>
        <taxon>Helotiales</taxon>
        <taxon>Sclerotiniaceae</taxon>
        <taxon>Sclerotinia</taxon>
    </lineage>
</organism>
<dbReference type="Proteomes" id="UP000001312">
    <property type="component" value="Unassembled WGS sequence"/>
</dbReference>
<keyword evidence="2" id="KW-1185">Reference proteome</keyword>
<dbReference type="AlphaFoldDB" id="A7EXB5"/>
<dbReference type="RefSeq" id="XP_001589341.1">
    <property type="nucleotide sequence ID" value="XM_001589291.1"/>
</dbReference>
<proteinExistence type="predicted"/>
<evidence type="ECO:0000313" key="1">
    <source>
        <dbReference type="EMBL" id="EDN94107.1"/>
    </source>
</evidence>
<dbReference type="InParanoid" id="A7EXB5"/>
<gene>
    <name evidence="1" type="ORF">SS1G_09976</name>
</gene>
<reference evidence="2" key="1">
    <citation type="journal article" date="2011" name="PLoS Genet.">
        <title>Genomic analysis of the necrotrophic fungal pathogens Sclerotinia sclerotiorum and Botrytis cinerea.</title>
        <authorList>
            <person name="Amselem J."/>
            <person name="Cuomo C.A."/>
            <person name="van Kan J.A."/>
            <person name="Viaud M."/>
            <person name="Benito E.P."/>
            <person name="Couloux A."/>
            <person name="Coutinho P.M."/>
            <person name="de Vries R.P."/>
            <person name="Dyer P.S."/>
            <person name="Fillinger S."/>
            <person name="Fournier E."/>
            <person name="Gout L."/>
            <person name="Hahn M."/>
            <person name="Kohn L."/>
            <person name="Lapalu N."/>
            <person name="Plummer K.M."/>
            <person name="Pradier J.M."/>
            <person name="Quevillon E."/>
            <person name="Sharon A."/>
            <person name="Simon A."/>
            <person name="ten Have A."/>
            <person name="Tudzynski B."/>
            <person name="Tudzynski P."/>
            <person name="Wincker P."/>
            <person name="Andrew M."/>
            <person name="Anthouard V."/>
            <person name="Beever R.E."/>
            <person name="Beffa R."/>
            <person name="Benoit I."/>
            <person name="Bouzid O."/>
            <person name="Brault B."/>
            <person name="Chen Z."/>
            <person name="Choquer M."/>
            <person name="Collemare J."/>
            <person name="Cotton P."/>
            <person name="Danchin E.G."/>
            <person name="Da Silva C."/>
            <person name="Gautier A."/>
            <person name="Giraud C."/>
            <person name="Giraud T."/>
            <person name="Gonzalez C."/>
            <person name="Grossetete S."/>
            <person name="Guldener U."/>
            <person name="Henrissat B."/>
            <person name="Howlett B.J."/>
            <person name="Kodira C."/>
            <person name="Kretschmer M."/>
            <person name="Lappartient A."/>
            <person name="Leroch M."/>
            <person name="Levis C."/>
            <person name="Mauceli E."/>
            <person name="Neuveglise C."/>
            <person name="Oeser B."/>
            <person name="Pearson M."/>
            <person name="Poulain J."/>
            <person name="Poussereau N."/>
            <person name="Quesneville H."/>
            <person name="Rascle C."/>
            <person name="Schumacher J."/>
            <person name="Segurens B."/>
            <person name="Sexton A."/>
            <person name="Silva E."/>
            <person name="Sirven C."/>
            <person name="Soanes D.M."/>
            <person name="Talbot N.J."/>
            <person name="Templeton M."/>
            <person name="Yandava C."/>
            <person name="Yarden O."/>
            <person name="Zeng Q."/>
            <person name="Rollins J.A."/>
            <person name="Lebrun M.H."/>
            <person name="Dickman M."/>
        </authorList>
    </citation>
    <scope>NUCLEOTIDE SEQUENCE [LARGE SCALE GENOMIC DNA]</scope>
    <source>
        <strain evidence="2">ATCC 18683 / 1980 / Ss-1</strain>
    </source>
</reference>
<protein>
    <submittedName>
        <fullName evidence="1">Uncharacterized protein</fullName>
    </submittedName>
</protein>